<keyword evidence="1" id="KW-0472">Membrane</keyword>
<accession>A0A8D5ALJ9</accession>
<reference evidence="3" key="1">
    <citation type="submission" date="2019-06" db="EMBL/GenBank/DDBJ databases">
        <title>Complete genome sequence of Methylogaea oryzae strain JCM16910.</title>
        <authorList>
            <person name="Asakawa S."/>
        </authorList>
    </citation>
    <scope>NUCLEOTIDE SEQUENCE</scope>
    <source>
        <strain evidence="3">E10</strain>
    </source>
</reference>
<dbReference type="InterPro" id="IPR002656">
    <property type="entry name" value="Acyl_transf_3_dom"/>
</dbReference>
<feature type="domain" description="Acyltransferase 3" evidence="2">
    <location>
        <begin position="13"/>
        <end position="367"/>
    </location>
</feature>
<dbReference type="RefSeq" id="WP_221048291.1">
    <property type="nucleotide sequence ID" value="NZ_AP019782.1"/>
</dbReference>
<dbReference type="GO" id="GO:0016020">
    <property type="term" value="C:membrane"/>
    <property type="evidence" value="ECO:0007669"/>
    <property type="project" value="TreeGrafter"/>
</dbReference>
<dbReference type="KEGG" id="moz:MoryE10_08060"/>
<evidence type="ECO:0000256" key="1">
    <source>
        <dbReference type="SAM" id="Phobius"/>
    </source>
</evidence>
<feature type="transmembrane region" description="Helical" evidence="1">
    <location>
        <begin position="355"/>
        <end position="375"/>
    </location>
</feature>
<feature type="transmembrane region" description="Helical" evidence="1">
    <location>
        <begin position="205"/>
        <end position="222"/>
    </location>
</feature>
<evidence type="ECO:0000313" key="4">
    <source>
        <dbReference type="Proteomes" id="UP000824988"/>
    </source>
</evidence>
<feature type="transmembrane region" description="Helical" evidence="1">
    <location>
        <begin position="243"/>
        <end position="265"/>
    </location>
</feature>
<dbReference type="Proteomes" id="UP000824988">
    <property type="component" value="Chromosome"/>
</dbReference>
<gene>
    <name evidence="3" type="ORF">MoryE10_08060</name>
</gene>
<feature type="transmembrane region" description="Helical" evidence="1">
    <location>
        <begin position="159"/>
        <end position="177"/>
    </location>
</feature>
<keyword evidence="3" id="KW-0808">Transferase</keyword>
<feature type="transmembrane region" description="Helical" evidence="1">
    <location>
        <begin position="62"/>
        <end position="82"/>
    </location>
</feature>
<sequence length="401" mass="45134">MTLSANSVPQRFYSLDATRGFCSLAVVMWHWKNLFYNGTTPGVFDAKAQPFYAVLFPFYEKGYLAVDFFFCLSGFLFFWLYGTRISRLEISMKEFFWLRFTKLYPVHLCMLIAVLLGQQLMLSKTGDFFVNPGNDAYHFALNVFLATGWGLQRAASYNLPVWSISVEVLLYSLFFLICRKNVFHWCWAAIGVLTLMVLSGRNSDLGRGLFSFFAGGFVYYLYAKMAAQGLCQRWKTPLSAATIAGFAVAVLDIKLGFVTPAINQLMEAVLAPAGYGYDTAMGGRIAWLLVTGWLFPVALLTLVTNETARGAMGKTLSPLGDLSYSLYLTHFPLQLFFAYGVAAMGWDKSFYYTDLALLCFMGLLLALSFASHHYVECPIRRYLRNGIPGWNSIFKPVPQTT</sequence>
<evidence type="ECO:0000313" key="3">
    <source>
        <dbReference type="EMBL" id="BBL70200.1"/>
    </source>
</evidence>
<feature type="transmembrane region" description="Helical" evidence="1">
    <location>
        <begin position="285"/>
        <end position="303"/>
    </location>
</feature>
<name>A0A8D5ALJ9_9GAMM</name>
<keyword evidence="4" id="KW-1185">Reference proteome</keyword>
<dbReference type="PANTHER" id="PTHR23028">
    <property type="entry name" value="ACETYLTRANSFERASE"/>
    <property type="match status" value="1"/>
</dbReference>
<organism evidence="3 4">
    <name type="scientific">Methylogaea oryzae</name>
    <dbReference type="NCBI Taxonomy" id="1295382"/>
    <lineage>
        <taxon>Bacteria</taxon>
        <taxon>Pseudomonadati</taxon>
        <taxon>Pseudomonadota</taxon>
        <taxon>Gammaproteobacteria</taxon>
        <taxon>Methylococcales</taxon>
        <taxon>Methylococcaceae</taxon>
        <taxon>Methylogaea</taxon>
    </lineage>
</organism>
<keyword evidence="1" id="KW-1133">Transmembrane helix</keyword>
<dbReference type="InterPro" id="IPR050879">
    <property type="entry name" value="Acyltransferase_3"/>
</dbReference>
<dbReference type="Pfam" id="PF01757">
    <property type="entry name" value="Acyl_transf_3"/>
    <property type="match status" value="1"/>
</dbReference>
<keyword evidence="1" id="KW-0812">Transmembrane</keyword>
<evidence type="ECO:0000259" key="2">
    <source>
        <dbReference type="Pfam" id="PF01757"/>
    </source>
</evidence>
<dbReference type="AlphaFoldDB" id="A0A8D5ALJ9"/>
<feature type="transmembrane region" description="Helical" evidence="1">
    <location>
        <begin position="182"/>
        <end position="199"/>
    </location>
</feature>
<protein>
    <submittedName>
        <fullName evidence="3">Acyltransferase</fullName>
    </submittedName>
</protein>
<dbReference type="GO" id="GO:0000271">
    <property type="term" value="P:polysaccharide biosynthetic process"/>
    <property type="evidence" value="ECO:0007669"/>
    <property type="project" value="TreeGrafter"/>
</dbReference>
<feature type="transmembrane region" description="Helical" evidence="1">
    <location>
        <begin position="324"/>
        <end position="343"/>
    </location>
</feature>
<keyword evidence="3" id="KW-0012">Acyltransferase</keyword>
<dbReference type="GO" id="GO:0016747">
    <property type="term" value="F:acyltransferase activity, transferring groups other than amino-acyl groups"/>
    <property type="evidence" value="ECO:0007669"/>
    <property type="project" value="InterPro"/>
</dbReference>
<dbReference type="EMBL" id="AP019782">
    <property type="protein sequence ID" value="BBL70200.1"/>
    <property type="molecule type" value="Genomic_DNA"/>
</dbReference>
<feature type="transmembrane region" description="Helical" evidence="1">
    <location>
        <begin position="103"/>
        <end position="122"/>
    </location>
</feature>
<dbReference type="PANTHER" id="PTHR23028:SF53">
    <property type="entry name" value="ACYL_TRANSF_3 DOMAIN-CONTAINING PROTEIN"/>
    <property type="match status" value="1"/>
</dbReference>
<proteinExistence type="predicted"/>